<feature type="region of interest" description="Disordered" evidence="1">
    <location>
        <begin position="163"/>
        <end position="182"/>
    </location>
</feature>
<keyword evidence="2" id="KW-0812">Transmembrane</keyword>
<evidence type="ECO:0000313" key="4">
    <source>
        <dbReference type="Proteomes" id="UP000309215"/>
    </source>
</evidence>
<dbReference type="EMBL" id="SSMQ01000024">
    <property type="protein sequence ID" value="TKD04557.1"/>
    <property type="molecule type" value="Genomic_DNA"/>
</dbReference>
<dbReference type="AlphaFoldDB" id="A0A4U1J981"/>
<feature type="compositionally biased region" description="Low complexity" evidence="1">
    <location>
        <begin position="144"/>
        <end position="153"/>
    </location>
</feature>
<organism evidence="3 4">
    <name type="scientific">Polyangium fumosum</name>
    <dbReference type="NCBI Taxonomy" id="889272"/>
    <lineage>
        <taxon>Bacteria</taxon>
        <taxon>Pseudomonadati</taxon>
        <taxon>Myxococcota</taxon>
        <taxon>Polyangia</taxon>
        <taxon>Polyangiales</taxon>
        <taxon>Polyangiaceae</taxon>
        <taxon>Polyangium</taxon>
    </lineage>
</organism>
<sequence>MKVARIERHAPFAPRPRARRDRMRRLVLLSARRTSQRDGIGISGGAVRHPAGHGPRRRAGELVWRDGRAPLRGRRAGPRAPRPVRRGKRGRRRALDRRYTRVPRAIRRHGGRDRARARERDPREHARRRDPARRIDDDRRLFSAPGLAPGRPRPAAIRHRLAGAHRRSYRHPADPVRTAQRRASPVHGGVRVWLWLGRRGISVLVVRSVLLSALGGHSPRPGAAARLLLRLSALRNPDRRGAGRGPGMAATVKLAATSVAKKALMAASGVVLTAYVVLHLAGNLLYFAGPEALDAYSALLHENPALLWSARTVLFASFCIHVVVALDLSMRRQVARPISYGRYERAASSLGARTMLWTGLVLLGFVIYHVLHLTLGLFHPAYSPGRVYSNVSVAFSSIVPTVIYVVSMIALGMHVSHGALAMTQSLGLTLQRDRLRVLRRLAAVLALVVAVSLAAIPITALALSLLRGR</sequence>
<feature type="compositionally biased region" description="Basic and acidic residues" evidence="1">
    <location>
        <begin position="112"/>
        <end position="141"/>
    </location>
</feature>
<feature type="transmembrane region" description="Helical" evidence="2">
    <location>
        <begin position="350"/>
        <end position="371"/>
    </location>
</feature>
<feature type="transmembrane region" description="Helical" evidence="2">
    <location>
        <begin position="441"/>
        <end position="466"/>
    </location>
</feature>
<dbReference type="GO" id="GO:0016020">
    <property type="term" value="C:membrane"/>
    <property type="evidence" value="ECO:0007669"/>
    <property type="project" value="InterPro"/>
</dbReference>
<dbReference type="InterPro" id="IPR034804">
    <property type="entry name" value="SQR/QFR_C/D"/>
</dbReference>
<feature type="transmembrane region" description="Helical" evidence="2">
    <location>
        <begin position="391"/>
        <end position="420"/>
    </location>
</feature>
<proteinExistence type="predicted"/>
<evidence type="ECO:0000313" key="3">
    <source>
        <dbReference type="EMBL" id="TKD04557.1"/>
    </source>
</evidence>
<dbReference type="CDD" id="cd03498">
    <property type="entry name" value="SQR_TypeB_2_TM"/>
    <property type="match status" value="1"/>
</dbReference>
<protein>
    <submittedName>
        <fullName evidence="3">Succinate dehydrogenase cytochrome b subunit</fullName>
    </submittedName>
</protein>
<dbReference type="SUPFAM" id="SSF81343">
    <property type="entry name" value="Fumarate reductase respiratory complex transmembrane subunits"/>
    <property type="match status" value="1"/>
</dbReference>
<dbReference type="NCBIfam" id="TIGR02046">
    <property type="entry name" value="sdhC_b558_fam"/>
    <property type="match status" value="1"/>
</dbReference>
<dbReference type="Gene3D" id="1.20.1300.10">
    <property type="entry name" value="Fumarate reductase/succinate dehydrogenase, transmembrane subunit"/>
    <property type="match status" value="1"/>
</dbReference>
<feature type="region of interest" description="Disordered" evidence="1">
    <location>
        <begin position="37"/>
        <end position="153"/>
    </location>
</feature>
<feature type="compositionally biased region" description="Basic residues" evidence="1">
    <location>
        <begin position="71"/>
        <end position="111"/>
    </location>
</feature>
<reference evidence="3 4" key="1">
    <citation type="submission" date="2019-04" db="EMBL/GenBank/DDBJ databases">
        <authorList>
            <person name="Li Y."/>
            <person name="Wang J."/>
        </authorList>
    </citation>
    <scope>NUCLEOTIDE SEQUENCE [LARGE SCALE GENOMIC DNA]</scope>
    <source>
        <strain evidence="3 4">DSM 14668</strain>
    </source>
</reference>
<dbReference type="OrthoDB" id="9802842at2"/>
<feature type="transmembrane region" description="Helical" evidence="2">
    <location>
        <begin position="308"/>
        <end position="329"/>
    </location>
</feature>
<comment type="caution">
    <text evidence="3">The sequence shown here is derived from an EMBL/GenBank/DDBJ whole genome shotgun (WGS) entry which is preliminary data.</text>
</comment>
<feature type="transmembrane region" description="Helical" evidence="2">
    <location>
        <begin position="263"/>
        <end position="288"/>
    </location>
</feature>
<keyword evidence="2" id="KW-1133">Transmembrane helix</keyword>
<feature type="compositionally biased region" description="Basic and acidic residues" evidence="1">
    <location>
        <begin position="58"/>
        <end position="69"/>
    </location>
</feature>
<keyword evidence="4" id="KW-1185">Reference proteome</keyword>
<dbReference type="Proteomes" id="UP000309215">
    <property type="component" value="Unassembled WGS sequence"/>
</dbReference>
<evidence type="ECO:0000256" key="1">
    <source>
        <dbReference type="SAM" id="MobiDB-lite"/>
    </source>
</evidence>
<evidence type="ECO:0000256" key="2">
    <source>
        <dbReference type="SAM" id="Phobius"/>
    </source>
</evidence>
<name>A0A4U1J981_9BACT</name>
<gene>
    <name evidence="3" type="ORF">E8A74_23420</name>
</gene>
<accession>A0A4U1J981</accession>
<dbReference type="InterPro" id="IPR011138">
    <property type="entry name" value="Cytochrome_b-558"/>
</dbReference>
<keyword evidence="2" id="KW-0472">Membrane</keyword>